<dbReference type="RefSeq" id="WP_109283177.1">
    <property type="nucleotide sequence ID" value="NZ_JBFAUK010000003.1"/>
</dbReference>
<accession>A0ABV3JSY4</accession>
<keyword evidence="3" id="KW-1185">Reference proteome</keyword>
<feature type="domain" description="DUF6879" evidence="1">
    <location>
        <begin position="80"/>
        <end position="243"/>
    </location>
</feature>
<evidence type="ECO:0000313" key="2">
    <source>
        <dbReference type="EMBL" id="MEV5506001.1"/>
    </source>
</evidence>
<reference evidence="2 3" key="1">
    <citation type="submission" date="2024-06" db="EMBL/GenBank/DDBJ databases">
        <title>The Natural Products Discovery Center: Release of the First 8490 Sequenced Strains for Exploring Actinobacteria Biosynthetic Diversity.</title>
        <authorList>
            <person name="Kalkreuter E."/>
            <person name="Kautsar S.A."/>
            <person name="Yang D."/>
            <person name="Bader C.D."/>
            <person name="Teijaro C.N."/>
            <person name="Fluegel L."/>
            <person name="Davis C.M."/>
            <person name="Simpson J.R."/>
            <person name="Lauterbach L."/>
            <person name="Steele A.D."/>
            <person name="Gui C."/>
            <person name="Meng S."/>
            <person name="Li G."/>
            <person name="Viehrig K."/>
            <person name="Ye F."/>
            <person name="Su P."/>
            <person name="Kiefer A.F."/>
            <person name="Nichols A."/>
            <person name="Cepeda A.J."/>
            <person name="Yan W."/>
            <person name="Fan B."/>
            <person name="Jiang Y."/>
            <person name="Adhikari A."/>
            <person name="Zheng C.-J."/>
            <person name="Schuster L."/>
            <person name="Cowan T.M."/>
            <person name="Smanski M.J."/>
            <person name="Chevrette M.G."/>
            <person name="De Carvalho L.P.S."/>
            <person name="Shen B."/>
        </authorList>
    </citation>
    <scope>NUCLEOTIDE SEQUENCE [LARGE SCALE GENOMIC DNA]</scope>
    <source>
        <strain evidence="2 3">NPDC052347</strain>
    </source>
</reference>
<dbReference type="InterPro" id="IPR049244">
    <property type="entry name" value="DUF6879"/>
</dbReference>
<evidence type="ECO:0000313" key="3">
    <source>
        <dbReference type="Proteomes" id="UP001552594"/>
    </source>
</evidence>
<organism evidence="2 3">
    <name type="scientific">Streptomyces orinoci</name>
    <name type="common">Streptoverticillium orinoci</name>
    <dbReference type="NCBI Taxonomy" id="67339"/>
    <lineage>
        <taxon>Bacteria</taxon>
        <taxon>Bacillati</taxon>
        <taxon>Actinomycetota</taxon>
        <taxon>Actinomycetes</taxon>
        <taxon>Kitasatosporales</taxon>
        <taxon>Streptomycetaceae</taxon>
        <taxon>Streptomyces</taxon>
    </lineage>
</organism>
<gene>
    <name evidence="2" type="ORF">AB0L16_05910</name>
</gene>
<dbReference type="Pfam" id="PF21806">
    <property type="entry name" value="DUF6879"/>
    <property type="match status" value="1"/>
</dbReference>
<sequence length="250" mass="28528">MARRLRMIGTNSGNNGCPTLYEDLDTGEVLVQGDEVRDPGDIAQLKNVKAGEGFVVVPRELIVDFGPKEVARVPVLIGFDEFDEMFETFEHTAWRLETRGAYRSDEETETYRRFVRGEDAGYDLDDAWCVSRRQQSALGKRFERVRVVDNPPTQGQLYLLDGARRNSAVGEEIRNLWRGEAERLKLPAQDFWIFDSRVVALLHFDEADRMTGVELITEPVQVLRYCQVRDAAWHYAVPHKTFSARVASTG</sequence>
<dbReference type="EMBL" id="JBFAUK010000003">
    <property type="protein sequence ID" value="MEV5506001.1"/>
    <property type="molecule type" value="Genomic_DNA"/>
</dbReference>
<protein>
    <submittedName>
        <fullName evidence="2">DUF6879 family protein</fullName>
    </submittedName>
</protein>
<evidence type="ECO:0000259" key="1">
    <source>
        <dbReference type="Pfam" id="PF21806"/>
    </source>
</evidence>
<dbReference type="Proteomes" id="UP001552594">
    <property type="component" value="Unassembled WGS sequence"/>
</dbReference>
<proteinExistence type="predicted"/>
<comment type="caution">
    <text evidence="2">The sequence shown here is derived from an EMBL/GenBank/DDBJ whole genome shotgun (WGS) entry which is preliminary data.</text>
</comment>
<name>A0ABV3JSY4_STRON</name>